<evidence type="ECO:0000313" key="7">
    <source>
        <dbReference type="EMBL" id="VEN74847.1"/>
    </source>
</evidence>
<gene>
    <name evidence="7" type="ORF">EPICR_50123</name>
</gene>
<feature type="transmembrane region" description="Helical" evidence="6">
    <location>
        <begin position="40"/>
        <end position="59"/>
    </location>
</feature>
<evidence type="ECO:0000256" key="5">
    <source>
        <dbReference type="ARBA" id="ARBA00023136"/>
    </source>
</evidence>
<dbReference type="Pfam" id="PF03649">
    <property type="entry name" value="UPF0014"/>
    <property type="match status" value="2"/>
</dbReference>
<feature type="transmembrane region" description="Helical" evidence="6">
    <location>
        <begin position="207"/>
        <end position="230"/>
    </location>
</feature>
<feature type="transmembrane region" description="Helical" evidence="6">
    <location>
        <begin position="65"/>
        <end position="83"/>
    </location>
</feature>
<dbReference type="InterPro" id="IPR005226">
    <property type="entry name" value="UPF0014_fam"/>
</dbReference>
<comment type="similarity">
    <text evidence="2">Belongs to the UPF0014 family.</text>
</comment>
<comment type="subcellular location">
    <subcellularLocation>
        <location evidence="1">Membrane</location>
        <topology evidence="1">Multi-pass membrane protein</topology>
    </subcellularLocation>
</comment>
<organism evidence="7">
    <name type="scientific">uncultured Desulfobacteraceae bacterium</name>
    <dbReference type="NCBI Taxonomy" id="218296"/>
    <lineage>
        <taxon>Bacteria</taxon>
        <taxon>Pseudomonadati</taxon>
        <taxon>Thermodesulfobacteriota</taxon>
        <taxon>Desulfobacteria</taxon>
        <taxon>Desulfobacterales</taxon>
        <taxon>Desulfobacteraceae</taxon>
        <taxon>environmental samples</taxon>
    </lineage>
</organism>
<evidence type="ECO:0000256" key="2">
    <source>
        <dbReference type="ARBA" id="ARBA00005268"/>
    </source>
</evidence>
<dbReference type="GO" id="GO:0005886">
    <property type="term" value="C:plasma membrane"/>
    <property type="evidence" value="ECO:0007669"/>
    <property type="project" value="TreeGrafter"/>
</dbReference>
<evidence type="ECO:0008006" key="8">
    <source>
        <dbReference type="Google" id="ProtNLM"/>
    </source>
</evidence>
<keyword evidence="5 6" id="KW-0472">Membrane</keyword>
<evidence type="ECO:0000256" key="3">
    <source>
        <dbReference type="ARBA" id="ARBA00022692"/>
    </source>
</evidence>
<protein>
    <recommendedName>
        <fullName evidence="8">ABC transporter permease</fullName>
    </recommendedName>
</protein>
<evidence type="ECO:0000256" key="4">
    <source>
        <dbReference type="ARBA" id="ARBA00022989"/>
    </source>
</evidence>
<feature type="transmembrane region" description="Helical" evidence="6">
    <location>
        <begin position="6"/>
        <end position="28"/>
    </location>
</feature>
<dbReference type="PANTHER" id="PTHR30028:SF0">
    <property type="entry name" value="PROTEIN ALUMINUM SENSITIVE 3"/>
    <property type="match status" value="1"/>
</dbReference>
<keyword evidence="4 6" id="KW-1133">Transmembrane helix</keyword>
<dbReference type="EMBL" id="CAACVI010000045">
    <property type="protein sequence ID" value="VEN74847.1"/>
    <property type="molecule type" value="Genomic_DNA"/>
</dbReference>
<evidence type="ECO:0000256" key="1">
    <source>
        <dbReference type="ARBA" id="ARBA00004141"/>
    </source>
</evidence>
<feature type="transmembrane region" description="Helical" evidence="6">
    <location>
        <begin position="166"/>
        <end position="187"/>
    </location>
</feature>
<dbReference type="AlphaFoldDB" id="A0A484HJB9"/>
<keyword evidence="3 6" id="KW-0812">Transmembrane</keyword>
<name>A0A484HJB9_9BACT</name>
<accession>A0A484HJB9</accession>
<sequence>MTHSVQALPLAQLALAFIPALAVICVLWRWGLNYRNAIHGLSRMLGQLLLIGYFLVFLFESDQVWIILGVLSVMVLVSSWIALRTVRASRAALYGRALISITAGGGLVLALVVVGVLRLDPWHLPRYLIPLAGMIFSNAMNSVSLAADRMGAEIKRGVLPGEARSIAFRASLIPITNSLFAVGLVAIPGMMTGQILTGASPLLAARYQIMVMCMVYGASGISSALFLFSLAKKAPGIFIKGAGPEKRKDA</sequence>
<reference evidence="7" key="1">
    <citation type="submission" date="2019-01" db="EMBL/GenBank/DDBJ databases">
        <authorList>
            <consortium name="Genoscope - CEA"/>
            <person name="William W."/>
        </authorList>
    </citation>
    <scope>NUCLEOTIDE SEQUENCE</scope>
    <source>
        <strain evidence="7">CR-1</strain>
    </source>
</reference>
<feature type="transmembrane region" description="Helical" evidence="6">
    <location>
        <begin position="95"/>
        <end position="115"/>
    </location>
</feature>
<proteinExistence type="inferred from homology"/>
<feature type="transmembrane region" description="Helical" evidence="6">
    <location>
        <begin position="127"/>
        <end position="146"/>
    </location>
</feature>
<evidence type="ECO:0000256" key="6">
    <source>
        <dbReference type="SAM" id="Phobius"/>
    </source>
</evidence>
<dbReference type="PANTHER" id="PTHR30028">
    <property type="entry name" value="UPF0014 INNER MEMBRANE PROTEIN YBBM-RELATED"/>
    <property type="match status" value="1"/>
</dbReference>